<dbReference type="SMART" id="SM00827">
    <property type="entry name" value="PKS_AT"/>
    <property type="match status" value="2"/>
</dbReference>
<keyword evidence="2" id="KW-0596">Phosphopantetheine</keyword>
<dbReference type="InterPro" id="IPR016036">
    <property type="entry name" value="Malonyl_transacylase_ACP-bd"/>
</dbReference>
<dbReference type="EMBL" id="FN554889">
    <property type="protein sequence ID" value="CBG75338.1"/>
    <property type="molecule type" value="Genomic_DNA"/>
</dbReference>
<evidence type="ECO:0000256" key="4">
    <source>
        <dbReference type="ARBA" id="ARBA00022679"/>
    </source>
</evidence>
<evidence type="ECO:0000313" key="14">
    <source>
        <dbReference type="Proteomes" id="UP000001444"/>
    </source>
</evidence>
<dbReference type="Pfam" id="PF00109">
    <property type="entry name" value="ketoacyl-synt"/>
    <property type="match status" value="2"/>
</dbReference>
<feature type="region of interest" description="N-terminal hotdog fold" evidence="8">
    <location>
        <begin position="1953"/>
        <end position="2087"/>
    </location>
</feature>
<dbReference type="KEGG" id="scb:SCAB_83871"/>
<feature type="active site" description="Proton acceptor; for dehydratase activity" evidence="8">
    <location>
        <position position="1985"/>
    </location>
</feature>
<dbReference type="SUPFAM" id="SSF53901">
    <property type="entry name" value="Thiolase-like"/>
    <property type="match status" value="2"/>
</dbReference>
<dbReference type="InterPro" id="IPR036736">
    <property type="entry name" value="ACP-like_sf"/>
</dbReference>
<proteinExistence type="predicted"/>
<dbReference type="PROSITE" id="PS00606">
    <property type="entry name" value="KS3_1"/>
    <property type="match status" value="1"/>
</dbReference>
<dbReference type="SMART" id="SM01294">
    <property type="entry name" value="PKS_PP_betabranch"/>
    <property type="match status" value="1"/>
</dbReference>
<dbReference type="GO" id="GO:0004315">
    <property type="term" value="F:3-oxoacyl-[acyl-carrier-protein] synthase activity"/>
    <property type="evidence" value="ECO:0007669"/>
    <property type="project" value="InterPro"/>
</dbReference>
<dbReference type="SUPFAM" id="SSF47336">
    <property type="entry name" value="ACP-like"/>
    <property type="match status" value="2"/>
</dbReference>
<dbReference type="FunFam" id="1.10.1200.10:FF:000007">
    <property type="entry name" value="Probable polyketide synthase pks17"/>
    <property type="match status" value="1"/>
</dbReference>
<dbReference type="InterPro" id="IPR001227">
    <property type="entry name" value="Ac_transferase_dom_sf"/>
</dbReference>
<dbReference type="Proteomes" id="UP000001444">
    <property type="component" value="Chromosome"/>
</dbReference>
<dbReference type="PROSITE" id="PS00012">
    <property type="entry name" value="PHOSPHOPANTETHEINE"/>
    <property type="match status" value="2"/>
</dbReference>
<dbReference type="FunFam" id="3.40.366.10:FF:000002">
    <property type="entry name" value="Probable polyketide synthase 2"/>
    <property type="match status" value="2"/>
</dbReference>
<dbReference type="SUPFAM" id="SSF51735">
    <property type="entry name" value="NAD(P)-binding Rossmann-fold domains"/>
    <property type="match status" value="2"/>
</dbReference>
<evidence type="ECO:0000313" key="13">
    <source>
        <dbReference type="EMBL" id="CBG75338.1"/>
    </source>
</evidence>
<dbReference type="PROSITE" id="PS52019">
    <property type="entry name" value="PKS_MFAS_DH"/>
    <property type="match status" value="1"/>
</dbReference>
<dbReference type="GO" id="GO:0006633">
    <property type="term" value="P:fatty acid biosynthetic process"/>
    <property type="evidence" value="ECO:0007669"/>
    <property type="project" value="InterPro"/>
</dbReference>
<dbReference type="InterPro" id="IPR050091">
    <property type="entry name" value="PKS_NRPS_Biosynth_Enz"/>
</dbReference>
<dbReference type="CDD" id="cd00833">
    <property type="entry name" value="PKS"/>
    <property type="match status" value="2"/>
</dbReference>
<dbReference type="CDD" id="cd08956">
    <property type="entry name" value="KR_3_FAS_SDR_x"/>
    <property type="match status" value="1"/>
</dbReference>
<organism evidence="13 14">
    <name type="scientific">Streptomyces scabiei (strain 87.22)</name>
    <dbReference type="NCBI Taxonomy" id="680198"/>
    <lineage>
        <taxon>Bacteria</taxon>
        <taxon>Bacillati</taxon>
        <taxon>Actinomycetota</taxon>
        <taxon>Actinomycetes</taxon>
        <taxon>Kitasatosporales</taxon>
        <taxon>Streptomycetaceae</taxon>
        <taxon>Streptomyces</taxon>
    </lineage>
</organism>
<dbReference type="InterPro" id="IPR018201">
    <property type="entry name" value="Ketoacyl_synth_AS"/>
</dbReference>
<dbReference type="InterPro" id="IPR049551">
    <property type="entry name" value="PKS_DH_C"/>
</dbReference>
<dbReference type="Pfam" id="PF00698">
    <property type="entry name" value="Acyl_transf_1"/>
    <property type="match status" value="2"/>
</dbReference>
<evidence type="ECO:0000256" key="9">
    <source>
        <dbReference type="SAM" id="MobiDB-lite"/>
    </source>
</evidence>
<dbReference type="InterPro" id="IPR020841">
    <property type="entry name" value="PKS_Beta-ketoAc_synthase_dom"/>
</dbReference>
<feature type="region of interest" description="Disordered" evidence="9">
    <location>
        <begin position="1455"/>
        <end position="1493"/>
    </location>
</feature>
<dbReference type="PROSITE" id="PS51257">
    <property type="entry name" value="PROKAR_LIPOPROTEIN"/>
    <property type="match status" value="1"/>
</dbReference>
<dbReference type="InterPro" id="IPR032821">
    <property type="entry name" value="PKS_assoc"/>
</dbReference>
<feature type="domain" description="Ketosynthase family 3 (KS3)" evidence="11">
    <location>
        <begin position="19"/>
        <end position="444"/>
    </location>
</feature>
<dbReference type="InterPro" id="IPR049552">
    <property type="entry name" value="PKS_DH_N"/>
</dbReference>
<dbReference type="InterPro" id="IPR014043">
    <property type="entry name" value="Acyl_transferase_dom"/>
</dbReference>
<dbReference type="FunFam" id="3.40.47.10:FF:000019">
    <property type="entry name" value="Polyketide synthase type I"/>
    <property type="match status" value="1"/>
</dbReference>
<dbReference type="PANTHER" id="PTHR43775">
    <property type="entry name" value="FATTY ACID SYNTHASE"/>
    <property type="match status" value="1"/>
</dbReference>
<dbReference type="InterPro" id="IPR014031">
    <property type="entry name" value="Ketoacyl_synth_C"/>
</dbReference>
<dbReference type="Pfam" id="PF22953">
    <property type="entry name" value="SpnB_Rossmann"/>
    <property type="match status" value="1"/>
</dbReference>
<dbReference type="GO" id="GO:0033068">
    <property type="term" value="P:macrolide biosynthetic process"/>
    <property type="evidence" value="ECO:0007669"/>
    <property type="project" value="UniProtKB-ARBA"/>
</dbReference>
<dbReference type="Pfam" id="PF08659">
    <property type="entry name" value="KR"/>
    <property type="match status" value="1"/>
</dbReference>
<feature type="region of interest" description="C-terminal hotdog fold" evidence="8">
    <location>
        <begin position="2100"/>
        <end position="2238"/>
    </location>
</feature>
<evidence type="ECO:0000256" key="3">
    <source>
        <dbReference type="ARBA" id="ARBA00022553"/>
    </source>
</evidence>
<dbReference type="InterPro" id="IPR020807">
    <property type="entry name" value="PKS_DH"/>
</dbReference>
<dbReference type="eggNOG" id="COG3321">
    <property type="taxonomic scope" value="Bacteria"/>
</dbReference>
<dbReference type="InterPro" id="IPR020806">
    <property type="entry name" value="PKS_PP-bd"/>
</dbReference>
<sequence length="2863" mass="298824">MAGKPEMEEMPNKDDGDPGMPIAVVGYSCRLPGAPDPETFWRLLATGRHAITEAPSDRWDADAITSAGAAPDAERVRWGGFLDRADLFDASFFGISPREATAMDPQQRLVLELGWEALEHAGIVPGTLADSPTAVFVGAATDDYATLRARLGAAGITRHTAVGTQRTMIANRLSHALDLRGPSQTVDSGQSSSLVAVQLACESLRAGDCTAALAGGVNLNLALDGALVAAGSGALSPDGRCHTFDERANGYVRGEGGALVVLKTLDRAMADEDRIRCLILGGAVNNAGNASSGLTVPDESAQREVIRLAHRRAGTRPDQVQYVELHGTGTKAGDPVEAAALGAALGTARTPGRPLAVGSAKTNVGHLEAAAGVVGLLKVILSIEYQALPPSLNFTAPPPSVPLDRLNLTVQRELAPWPHDDLPRTAGVSSFGMGGTNCHLVLSDWYGRGTPAVPEPSYVPLPAPVALSGRDEPALRAQAARLLGHLADRPELGTGEIAYSCATTRTHFARRAVALATDRDDLLASIAALAEGRPAPRLVEGTAREGGLAFLFTGQGSQRPGMGAALHAAFPVFADAFDAACEEMDRHLDRPLRDLVLDSAGTPDAALLDRTGYTQPALFAFETALYRLLEHWGLTPDAVLGHSVGELVAAHAAGVLDLPDACALVAARGRLMDELPGGGAMVSVQASEEELRSDLAGFAGQVAVAAFNGPASTVLSGDEGAVLRLAGRWRDRGRRTGRLRVSHAFHSPHMDGMLDEFRQVAESLTYRTPHLAVVSNLTGRTATEDELRSPDHWVRHARGAVRFLDGVRTLHACGIVLHLEIGPDAVLSTMARDCAPDGADQLFVPAVRRDRDEAATLYSALAELHVGGATGTLDQLFASSRARRVALPTYAFQRQRYWLGSPGTSLPQGPAAPELPSPETDLASPAAPGDRRPAPAELVRAHVAHVLGHDSPDSVPIGTTFKELGFSSLMGVELSDLLSRSTGTRQPSTLIYDHPTPEALIRYVRNAAGDGTPDDDTPGQEALTQAGVGEAVAVVGMACRLPGGVVSPAGLWELVVEGRDGVSGFPVDRGWDVEGLFDPDPDRPGTSYTRHGGFLHDAAEFDAEFFGISPREALAMDPQQRLLLETSWEAVEGAGIDPHALRGSRTGVFAGTFTFRDSDSGVRLPDSSEGRRLTGGAASVLSGRVAFSLGLEGPAVTVDTACSSSLVAVHLAVSALRAGECSLALAGGVTVMSSPGTFVEFSRQRGLSVDGRCRSFAASAGGTGWAEGVGLLVLERLSDARRLGHRVLAVVRGSAVNQDGASNGLTAPSGRAQERVIRAALSSAGVGAADVDVVEAHGTGTRLGDPIEAQALLATYGRERSAERPLWLGSLKSNIGHAQAAAGVAGVIKMVMALQRRALPKTLHVDEPTPLVDWASGGVELLTEQREWEPVAGRPRRAGVSSFGISGTNAHLVLEEAPPTPEREATTTPEPEATPAPEPEAPPEPSPGTVLWPLSGRTEQALRAQARRLREHLRATPRADLADVGFSLATTRAALEHRAVLVGDDPDRMLGDLAALADGDPPSRVPYGVPTGGKTAFLFTGQGSQRVGMGRELHVRFPVFAEALDEVFEAFGDRLGRPLRDVVLAGADSPDAALLDRTVFTQAGLFAVEVALFRLVEHLGIRPDRVAGHSVGELAAAHAVGMLSLPDAVTLVAERGRLMEELPEGGAMVSVRAPEEEVAELLRGRETRVAIAAVNGPLSCVLSGDEDAVAEIADELAARGRRTRRLRVSHAFHSPRMDPMLEEFRRVAQGLGLSAPAVPLLSDMTAQPVTGPADGSPADADYWARHVRETVRFADVVRALRADGVTTFVEIGPDAVLTAMGRDCLPDDEAEDAQVEFVPLLRRDHPEERTLAEAVARLHVRGVGPDWAAVFTGTGASRVDLPTYAFQRRRYWASAGPVTAGDAPALGLGTGGHPLLGAAVRPAGSDTLVLTGRLSLDTHPWLADHTVLGSVLFPGAGLVELALHAARRTGCDLLEELTLQAPLLLPDEGAVELQVQVAGAESDGRRSVTVHTRPAAAPGRDQENGETDGGDWTLHAVGVLAPAAGAAADADHFANWPPDAEAVDLTEWYDALAAQGFGYGPAFRGLRAAWRRGTEVFAELALPEEQATAAAGYGLHPALLDAALHAIELGALPGGDGTRLPFAWSGVCLDTAGATAARVRLAPAGPDTVTLAFADAAGRTVASVGALSRRPVSAERLRAAQSGGRDPLYRVEWTVLPGIAGPGPGAIPERWAVVGDAADAARMAETPTAAGAEVRTHPDLPALAEDIDRTADVPAVVLAPLTGSSPDGTDVARAAGRALALAQDWLADERFAASRLVVVTRGAVAAGPDEDVSDLVHSAVWGLVRSAQTEHPDRITLLDLDDEPASRRVMAAALAAAEASGEAQLAVRAGRVLVPRMTRATTPEPSVPGDGPWPADGTVLITGATGALGAAVARHLVTEHGVRDLLLVGRRGDAAPGAVELRQDLRELGASATLAACDVADRAALAALLATVPADRPLTAVVHAAGVLDDRVFDALTPESLEAVLRPKADAARHLSDLTRDLDLTAFVLFSSVQGLLGGAGQANYAAANTYLDALAQHRRAGGLVATSLAWGPWAEGGMAAGLGETDRRRFARAGIHALTPGQGLRLLDAALASGDACSVPLALDTAALRAAGTGVPPLLRGLVPARVREAAGSGPSTSGEAPGARLVARLVELDAAAREKQLLALVRTEAAAVLNYDRAETVDARRSFKELGADSLSAVELRNRLGRATGLRLSATVVFDHPTPAALAGRLRAELFPDGADDTVPDGPDPAADAEELAAEEELIDAMDVAELVRMAREGIES</sequence>
<dbReference type="InterPro" id="IPR049900">
    <property type="entry name" value="PKS_mFAS_DH"/>
</dbReference>
<dbReference type="InterPro" id="IPR013968">
    <property type="entry name" value="PKS_KR"/>
</dbReference>
<dbReference type="Gene3D" id="3.40.50.720">
    <property type="entry name" value="NAD(P)-binding Rossmann-like Domain"/>
    <property type="match status" value="1"/>
</dbReference>
<gene>
    <name evidence="13" type="ordered locus">SCAB_83871</name>
</gene>
<evidence type="ECO:0000256" key="6">
    <source>
        <dbReference type="ARBA" id="ARBA00023268"/>
    </source>
</evidence>
<evidence type="ECO:0000259" key="12">
    <source>
        <dbReference type="PROSITE" id="PS52019"/>
    </source>
</evidence>
<dbReference type="Gene3D" id="3.40.47.10">
    <property type="match status" value="2"/>
</dbReference>
<evidence type="ECO:0000256" key="2">
    <source>
        <dbReference type="ARBA" id="ARBA00022450"/>
    </source>
</evidence>
<dbReference type="Gene3D" id="3.40.366.10">
    <property type="entry name" value="Malonyl-Coenzyme A Acyl Carrier Protein, domain 2"/>
    <property type="match status" value="2"/>
</dbReference>
<keyword evidence="7" id="KW-0012">Acyltransferase</keyword>
<dbReference type="Pfam" id="PF00550">
    <property type="entry name" value="PP-binding"/>
    <property type="match status" value="2"/>
</dbReference>
<feature type="domain" description="Carrier" evidence="10">
    <location>
        <begin position="2741"/>
        <end position="2816"/>
    </location>
</feature>
<dbReference type="SMART" id="SM00825">
    <property type="entry name" value="PKS_KS"/>
    <property type="match status" value="2"/>
</dbReference>
<dbReference type="Gene3D" id="1.10.1200.10">
    <property type="entry name" value="ACP-like"/>
    <property type="match status" value="2"/>
</dbReference>
<dbReference type="InterPro" id="IPR057326">
    <property type="entry name" value="KR_dom"/>
</dbReference>
<keyword evidence="4" id="KW-0808">Transferase</keyword>
<feature type="domain" description="PKS/mFAS DH" evidence="12">
    <location>
        <begin position="1953"/>
        <end position="2238"/>
    </location>
</feature>
<evidence type="ECO:0000256" key="8">
    <source>
        <dbReference type="PROSITE-ProRule" id="PRU01363"/>
    </source>
</evidence>
<keyword evidence="5" id="KW-0045">Antibiotic biosynthesis</keyword>
<dbReference type="InterPro" id="IPR016035">
    <property type="entry name" value="Acyl_Trfase/lysoPLipase"/>
</dbReference>
<evidence type="ECO:0000256" key="5">
    <source>
        <dbReference type="ARBA" id="ARBA00023194"/>
    </source>
</evidence>
<feature type="compositionally biased region" description="Pro residues" evidence="9">
    <location>
        <begin position="1472"/>
        <end position="1486"/>
    </location>
</feature>
<dbReference type="InterPro" id="IPR016039">
    <property type="entry name" value="Thiolase-like"/>
</dbReference>
<dbReference type="SMART" id="SM00822">
    <property type="entry name" value="PKS_KR"/>
    <property type="match status" value="1"/>
</dbReference>
<feature type="region of interest" description="Disordered" evidence="9">
    <location>
        <begin position="902"/>
        <end position="933"/>
    </location>
</feature>
<dbReference type="Pfam" id="PF16197">
    <property type="entry name" value="KAsynt_C_assoc"/>
    <property type="match status" value="2"/>
</dbReference>
<evidence type="ECO:0000256" key="1">
    <source>
        <dbReference type="ARBA" id="ARBA00004792"/>
    </source>
</evidence>
<evidence type="ECO:0000259" key="11">
    <source>
        <dbReference type="PROSITE" id="PS52004"/>
    </source>
</evidence>
<dbReference type="HOGENOM" id="CLU_000022_35_8_11"/>
<dbReference type="Pfam" id="PF14765">
    <property type="entry name" value="PS-DH"/>
    <property type="match status" value="1"/>
</dbReference>
<feature type="domain" description="Ketosynthase family 3 (KS3)" evidence="11">
    <location>
        <begin position="1029"/>
        <end position="1456"/>
    </location>
</feature>
<name>C9YYH9_STRSW</name>
<dbReference type="InterPro" id="IPR014030">
    <property type="entry name" value="Ketoacyl_synth_N"/>
</dbReference>
<evidence type="ECO:0000256" key="7">
    <source>
        <dbReference type="ARBA" id="ARBA00023315"/>
    </source>
</evidence>
<dbReference type="Gene3D" id="3.10.129.110">
    <property type="entry name" value="Polyketide synthase dehydratase"/>
    <property type="match status" value="1"/>
</dbReference>
<dbReference type="PROSITE" id="PS50075">
    <property type="entry name" value="CARRIER"/>
    <property type="match status" value="2"/>
</dbReference>
<dbReference type="SMART" id="SM00826">
    <property type="entry name" value="PKS_DH"/>
    <property type="match status" value="1"/>
</dbReference>
<keyword evidence="3" id="KW-0597">Phosphoprotein</keyword>
<dbReference type="GO" id="GO:0004312">
    <property type="term" value="F:fatty acid synthase activity"/>
    <property type="evidence" value="ECO:0007669"/>
    <property type="project" value="TreeGrafter"/>
</dbReference>
<evidence type="ECO:0000259" key="10">
    <source>
        <dbReference type="PROSITE" id="PS50075"/>
    </source>
</evidence>
<dbReference type="InterPro" id="IPR055123">
    <property type="entry name" value="SpnB-like_Rossmann"/>
</dbReference>
<dbReference type="PANTHER" id="PTHR43775:SF51">
    <property type="entry name" value="INACTIVE PHENOLPHTHIOCEROL SYNTHESIS POLYKETIDE SYNTHASE TYPE I PKS1-RELATED"/>
    <property type="match status" value="1"/>
</dbReference>
<dbReference type="InterPro" id="IPR006162">
    <property type="entry name" value="Ppantetheine_attach_site"/>
</dbReference>
<dbReference type="SUPFAM" id="SSF55048">
    <property type="entry name" value="Probable ACP-binding domain of malonyl-CoA ACP transacylase"/>
    <property type="match status" value="2"/>
</dbReference>
<reference evidence="13 14" key="1">
    <citation type="journal article" date="2010" name="Mol. Plant Microbe Interact.">
        <title>Streptomyces scabies 87-22 contains a coronafacic acid-like biosynthetic cluster that contributes to plant-microbe interactions.</title>
        <authorList>
            <person name="Bignell D.R."/>
            <person name="Seipke R.F."/>
            <person name="Huguet-Tapia J.C."/>
            <person name="Chambers A.H."/>
            <person name="Parry R.J."/>
            <person name="Loria R."/>
        </authorList>
    </citation>
    <scope>NUCLEOTIDE SEQUENCE [LARGE SCALE GENOMIC DNA]</scope>
    <source>
        <strain evidence="13 14">87.22</strain>
    </source>
</reference>
<dbReference type="GO" id="GO:0031177">
    <property type="term" value="F:phosphopantetheine binding"/>
    <property type="evidence" value="ECO:0007669"/>
    <property type="project" value="InterPro"/>
</dbReference>
<dbReference type="InterPro" id="IPR036291">
    <property type="entry name" value="NAD(P)-bd_dom_sf"/>
</dbReference>
<feature type="active site" description="Proton donor; for dehydratase activity" evidence="8">
    <location>
        <position position="2161"/>
    </location>
</feature>
<accession>C9YYH9</accession>
<dbReference type="Gene3D" id="3.30.70.3290">
    <property type="match status" value="2"/>
</dbReference>
<dbReference type="InterPro" id="IPR009081">
    <property type="entry name" value="PP-bd_ACP"/>
</dbReference>
<keyword evidence="14" id="KW-1185">Reference proteome</keyword>
<keyword evidence="6" id="KW-0511">Multifunctional enzyme</keyword>
<comment type="pathway">
    <text evidence="1">Antibiotic biosynthesis.</text>
</comment>
<dbReference type="SMART" id="SM00823">
    <property type="entry name" value="PKS_PP"/>
    <property type="match status" value="2"/>
</dbReference>
<protein>
    <submittedName>
        <fullName evidence="13">Putative type I polyketide synthase</fullName>
    </submittedName>
</protein>
<feature type="region of interest" description="Disordered" evidence="9">
    <location>
        <begin position="2044"/>
        <end position="2069"/>
    </location>
</feature>
<dbReference type="InterPro" id="IPR042104">
    <property type="entry name" value="PKS_dehydratase_sf"/>
</dbReference>
<dbReference type="Pfam" id="PF21089">
    <property type="entry name" value="PKS_DH_N"/>
    <property type="match status" value="1"/>
</dbReference>
<dbReference type="STRING" id="680198.SCAB_83871"/>
<dbReference type="Pfam" id="PF02801">
    <property type="entry name" value="Ketoacyl-synt_C"/>
    <property type="match status" value="2"/>
</dbReference>
<feature type="domain" description="Carrier" evidence="10">
    <location>
        <begin position="933"/>
        <end position="1008"/>
    </location>
</feature>
<dbReference type="PROSITE" id="PS52004">
    <property type="entry name" value="KS3_2"/>
    <property type="match status" value="2"/>
</dbReference>
<dbReference type="SUPFAM" id="SSF52151">
    <property type="entry name" value="FabD/lysophospholipase-like"/>
    <property type="match status" value="2"/>
</dbReference>